<sequence length="71" mass="8250">MGYESFVIKDPRVAKIIENAKKFDIEALENEAMLKTLLASQKFTLSQNERDSIEEIFVKLMKIEEEIQLSN</sequence>
<name>A0AAW3ZVM4_9BACT</name>
<dbReference type="AlphaFoldDB" id="A0AAW3ZVM4"/>
<dbReference type="Proteomes" id="UP001318760">
    <property type="component" value="Unassembled WGS sequence"/>
</dbReference>
<organism evidence="2 3">
    <name type="scientific">Campylobacter californiensis</name>
    <dbReference type="NCBI Taxonomy" id="1032243"/>
    <lineage>
        <taxon>Bacteria</taxon>
        <taxon>Pseudomonadati</taxon>
        <taxon>Campylobacterota</taxon>
        <taxon>Epsilonproteobacteria</taxon>
        <taxon>Campylobacterales</taxon>
        <taxon>Campylobacteraceae</taxon>
        <taxon>Campylobacter</taxon>
    </lineage>
</organism>
<dbReference type="RefSeq" id="WP_170015131.1">
    <property type="nucleotide sequence ID" value="NZ_CP012545.1"/>
</dbReference>
<dbReference type="EMBL" id="JADBHS010000002">
    <property type="protein sequence ID" value="MBE2985790.1"/>
    <property type="molecule type" value="Genomic_DNA"/>
</dbReference>
<gene>
    <name evidence="1" type="ORF">CCAL12919_01385</name>
    <name evidence="2" type="ORF">CCAL9337_00660</name>
</gene>
<evidence type="ECO:0000313" key="2">
    <source>
        <dbReference type="EMBL" id="MBE3607248.1"/>
    </source>
</evidence>
<protein>
    <submittedName>
        <fullName evidence="2">Acetyltransferase</fullName>
    </submittedName>
</protein>
<proteinExistence type="predicted"/>
<reference evidence="2 3" key="1">
    <citation type="submission" date="2015-08" db="EMBL/GenBank/DDBJ databases">
        <title>Comparative genomics of the Campylobacter concisus group.</title>
        <authorList>
            <person name="Yee E."/>
            <person name="Chapman M.H."/>
            <person name="Huynh S."/>
            <person name="Bono J.L."/>
            <person name="On S.L."/>
            <person name="St Leger J."/>
            <person name="Foster G."/>
            <person name="Parker C.T."/>
            <person name="Miller W.G."/>
        </authorList>
    </citation>
    <scope>NUCLEOTIDE SEQUENCE [LARGE SCALE GENOMIC DNA]</scope>
    <source>
        <strain evidence="2 3">RM9337</strain>
    </source>
</reference>
<accession>A0AAW3ZVM4</accession>
<keyword evidence="3" id="KW-1185">Reference proteome</keyword>
<dbReference type="Proteomes" id="UP000650616">
    <property type="component" value="Unassembled WGS sequence"/>
</dbReference>
<evidence type="ECO:0000313" key="3">
    <source>
        <dbReference type="Proteomes" id="UP000650616"/>
    </source>
</evidence>
<reference evidence="1 4" key="2">
    <citation type="submission" date="2020-10" db="EMBL/GenBank/DDBJ databases">
        <title>Campylobacter californiensis sp. nov. isolated from cattle and feral swine in California.</title>
        <authorList>
            <person name="Miller W.G."/>
        </authorList>
    </citation>
    <scope>NUCLEOTIDE SEQUENCE [LARGE SCALE GENOMIC DNA]</scope>
    <source>
        <strain evidence="1 4">RM12919</strain>
    </source>
</reference>
<evidence type="ECO:0000313" key="4">
    <source>
        <dbReference type="Proteomes" id="UP001318760"/>
    </source>
</evidence>
<comment type="caution">
    <text evidence="2">The sequence shown here is derived from an EMBL/GenBank/DDBJ whole genome shotgun (WGS) entry which is preliminary data.</text>
</comment>
<dbReference type="EMBL" id="LIWG01000001">
    <property type="protein sequence ID" value="MBE3607248.1"/>
    <property type="molecule type" value="Genomic_DNA"/>
</dbReference>
<evidence type="ECO:0000313" key="1">
    <source>
        <dbReference type="EMBL" id="MBE2985790.1"/>
    </source>
</evidence>